<evidence type="ECO:0000313" key="2">
    <source>
        <dbReference type="Proteomes" id="UP000004259"/>
    </source>
</evidence>
<comment type="caution">
    <text evidence="1">The sequence shown here is derived from an EMBL/GenBank/DDBJ whole genome shotgun (WGS) entry which is preliminary data.</text>
</comment>
<dbReference type="RefSeq" id="WP_002851289.1">
    <property type="nucleotide sequence ID" value="NZ_ADKM02000100.1"/>
</dbReference>
<dbReference type="STRING" id="246199.CUS_5796"/>
<protein>
    <submittedName>
        <fullName evidence="1">Uncharacterized protein</fullName>
    </submittedName>
</protein>
<dbReference type="OrthoDB" id="9763484at2"/>
<keyword evidence="2" id="KW-1185">Reference proteome</keyword>
<gene>
    <name evidence="1" type="ORF">CUS_5796</name>
</gene>
<evidence type="ECO:0000313" key="1">
    <source>
        <dbReference type="EMBL" id="EGC02290.1"/>
    </source>
</evidence>
<dbReference type="Proteomes" id="UP000004259">
    <property type="component" value="Unassembled WGS sequence"/>
</dbReference>
<organism evidence="1 2">
    <name type="scientific">Ruminococcus albus 8</name>
    <dbReference type="NCBI Taxonomy" id="246199"/>
    <lineage>
        <taxon>Bacteria</taxon>
        <taxon>Bacillati</taxon>
        <taxon>Bacillota</taxon>
        <taxon>Clostridia</taxon>
        <taxon>Eubacteriales</taxon>
        <taxon>Oscillospiraceae</taxon>
        <taxon>Ruminococcus</taxon>
    </lineage>
</organism>
<reference evidence="1 2" key="1">
    <citation type="submission" date="2011-02" db="EMBL/GenBank/DDBJ databases">
        <authorList>
            <person name="Nelson K.E."/>
            <person name="Sutton G."/>
            <person name="Torralba M."/>
            <person name="Durkin S."/>
            <person name="Harkins D."/>
            <person name="Montgomery R."/>
            <person name="Ziemer C."/>
            <person name="Klaassens E."/>
            <person name="Ocuiv P."/>
            <person name="Morrison M."/>
        </authorList>
    </citation>
    <scope>NUCLEOTIDE SEQUENCE [LARGE SCALE GENOMIC DNA]</scope>
    <source>
        <strain evidence="1 2">8</strain>
    </source>
</reference>
<dbReference type="AlphaFoldDB" id="E9SEN7"/>
<name>E9SEN7_RUMAL</name>
<dbReference type="EMBL" id="ADKM02000100">
    <property type="protein sequence ID" value="EGC02290.1"/>
    <property type="molecule type" value="Genomic_DNA"/>
</dbReference>
<sequence length="78" mass="8538">MQKYHLEIIMADVSGKGVPEAANGREELFGSERMLVSLNESNITDHEILPTNVKSAVDGSVGVAERFDDITMFAITLK</sequence>
<proteinExistence type="predicted"/>
<accession>E9SEN7</accession>